<dbReference type="EMBL" id="CAUYUJ010014940">
    <property type="protein sequence ID" value="CAK0847902.1"/>
    <property type="molecule type" value="Genomic_DNA"/>
</dbReference>
<dbReference type="InterPro" id="IPR036640">
    <property type="entry name" value="ABC1_TM_sf"/>
</dbReference>
<evidence type="ECO:0000313" key="5">
    <source>
        <dbReference type="EMBL" id="CAK0847902.1"/>
    </source>
</evidence>
<evidence type="ECO:0000256" key="3">
    <source>
        <dbReference type="ARBA" id="ARBA00023136"/>
    </source>
</evidence>
<sequence>MHLGIAHSITQLNFKSYEVVVWITGNSRWVRRAIMVLSVVSFLAFLTFVFVGYITTFTSSWLQVLTAFYIPVYLHSVWKTGRRSSRICGAERPRRFRSP</sequence>
<evidence type="ECO:0000313" key="6">
    <source>
        <dbReference type="Proteomes" id="UP001189429"/>
    </source>
</evidence>
<reference evidence="5" key="1">
    <citation type="submission" date="2023-10" db="EMBL/GenBank/DDBJ databases">
        <authorList>
            <person name="Chen Y."/>
            <person name="Shah S."/>
            <person name="Dougan E. K."/>
            <person name="Thang M."/>
            <person name="Chan C."/>
        </authorList>
    </citation>
    <scope>NUCLEOTIDE SEQUENCE [LARGE SCALE GENOMIC DNA]</scope>
</reference>
<evidence type="ECO:0000256" key="2">
    <source>
        <dbReference type="ARBA" id="ARBA00022989"/>
    </source>
</evidence>
<keyword evidence="2 4" id="KW-1133">Transmembrane helix</keyword>
<evidence type="ECO:0008006" key="7">
    <source>
        <dbReference type="Google" id="ProtNLM"/>
    </source>
</evidence>
<dbReference type="Proteomes" id="UP001189429">
    <property type="component" value="Unassembled WGS sequence"/>
</dbReference>
<organism evidence="5 6">
    <name type="scientific">Prorocentrum cordatum</name>
    <dbReference type="NCBI Taxonomy" id="2364126"/>
    <lineage>
        <taxon>Eukaryota</taxon>
        <taxon>Sar</taxon>
        <taxon>Alveolata</taxon>
        <taxon>Dinophyceae</taxon>
        <taxon>Prorocentrales</taxon>
        <taxon>Prorocentraceae</taxon>
        <taxon>Prorocentrum</taxon>
    </lineage>
</organism>
<keyword evidence="6" id="KW-1185">Reference proteome</keyword>
<feature type="transmembrane region" description="Helical" evidence="4">
    <location>
        <begin position="33"/>
        <end position="54"/>
    </location>
</feature>
<feature type="transmembrane region" description="Helical" evidence="4">
    <location>
        <begin position="60"/>
        <end position="78"/>
    </location>
</feature>
<proteinExistence type="predicted"/>
<name>A0ABN9TPD1_9DINO</name>
<protein>
    <recommendedName>
        <fullName evidence="7">Amino acid transporter transmembrane domain-containing protein</fullName>
    </recommendedName>
</protein>
<evidence type="ECO:0000256" key="1">
    <source>
        <dbReference type="ARBA" id="ARBA00022692"/>
    </source>
</evidence>
<gene>
    <name evidence="5" type="ORF">PCOR1329_LOCUS40987</name>
</gene>
<evidence type="ECO:0000256" key="4">
    <source>
        <dbReference type="SAM" id="Phobius"/>
    </source>
</evidence>
<accession>A0ABN9TPD1</accession>
<comment type="caution">
    <text evidence="5">The sequence shown here is derived from an EMBL/GenBank/DDBJ whole genome shotgun (WGS) entry which is preliminary data.</text>
</comment>
<dbReference type="SUPFAM" id="SSF90123">
    <property type="entry name" value="ABC transporter transmembrane region"/>
    <property type="match status" value="1"/>
</dbReference>
<keyword evidence="1 4" id="KW-0812">Transmembrane</keyword>
<keyword evidence="3 4" id="KW-0472">Membrane</keyword>